<dbReference type="Proteomes" id="UP000315252">
    <property type="component" value="Unassembled WGS sequence"/>
</dbReference>
<dbReference type="GO" id="GO:0043565">
    <property type="term" value="F:sequence-specific DNA binding"/>
    <property type="evidence" value="ECO:0007669"/>
    <property type="project" value="TreeGrafter"/>
</dbReference>
<evidence type="ECO:0000256" key="3">
    <source>
        <dbReference type="ARBA" id="ARBA00023125"/>
    </source>
</evidence>
<reference evidence="6 7" key="1">
    <citation type="submission" date="2019-06" db="EMBL/GenBank/DDBJ databases">
        <title>Whole genome sequence for Rhodospirillaceae sp. R148.</title>
        <authorList>
            <person name="Wang G."/>
        </authorList>
    </citation>
    <scope>NUCLEOTIDE SEQUENCE [LARGE SCALE GENOMIC DNA]</scope>
    <source>
        <strain evidence="6 7">R148</strain>
    </source>
</reference>
<name>A0A545U0M7_9PROT</name>
<dbReference type="AlphaFoldDB" id="A0A545U0M7"/>
<evidence type="ECO:0000259" key="5">
    <source>
        <dbReference type="PROSITE" id="PS50931"/>
    </source>
</evidence>
<accession>A0A545U0M7</accession>
<sequence length="296" mass="32553">MNWDDAKYFIAVARAGQMLGAATRLGVSQAKLSRRINALEQALDSKLFDRSTGGCELTADGTALLEIATRIESEFLGAQSALKGSESDVSGTIRVGAPDGFGIAFLSPRLHKLTARFPDLQIQLVPAPRSFSLSQREADIAIMVGRPEKGRLRARKLTDYSLGLYASQSYLERAGAPLQLTDLHEHQLVGYVEDLIFTPALNYTTEILRGWHSSIEISSALGQFEAVKSGAGVGVLHDFMAAPCPDLVRLFPEKSLQRSYYTVWHESMKNTKRIAIFAQFLDDLVKAERAMFTPKS</sequence>
<evidence type="ECO:0000256" key="1">
    <source>
        <dbReference type="ARBA" id="ARBA00009437"/>
    </source>
</evidence>
<dbReference type="Pfam" id="PF00126">
    <property type="entry name" value="HTH_1"/>
    <property type="match status" value="1"/>
</dbReference>
<evidence type="ECO:0000256" key="2">
    <source>
        <dbReference type="ARBA" id="ARBA00023015"/>
    </source>
</evidence>
<proteinExistence type="inferred from homology"/>
<dbReference type="EMBL" id="VHSH01000001">
    <property type="protein sequence ID" value="TQV83027.1"/>
    <property type="molecule type" value="Genomic_DNA"/>
</dbReference>
<dbReference type="Gene3D" id="1.10.10.10">
    <property type="entry name" value="Winged helix-like DNA-binding domain superfamily/Winged helix DNA-binding domain"/>
    <property type="match status" value="1"/>
</dbReference>
<feature type="domain" description="HTH lysR-type" evidence="5">
    <location>
        <begin position="1"/>
        <end position="58"/>
    </location>
</feature>
<dbReference type="GO" id="GO:0006351">
    <property type="term" value="P:DNA-templated transcription"/>
    <property type="evidence" value="ECO:0007669"/>
    <property type="project" value="TreeGrafter"/>
</dbReference>
<comment type="similarity">
    <text evidence="1">Belongs to the LysR transcriptional regulatory family.</text>
</comment>
<dbReference type="Gene3D" id="3.40.190.290">
    <property type="match status" value="1"/>
</dbReference>
<dbReference type="InterPro" id="IPR036388">
    <property type="entry name" value="WH-like_DNA-bd_sf"/>
</dbReference>
<dbReference type="InterPro" id="IPR000847">
    <property type="entry name" value="LysR_HTH_N"/>
</dbReference>
<dbReference type="PANTHER" id="PTHR30537:SF3">
    <property type="entry name" value="TRANSCRIPTIONAL REGULATORY PROTEIN"/>
    <property type="match status" value="1"/>
</dbReference>
<dbReference type="SUPFAM" id="SSF53850">
    <property type="entry name" value="Periplasmic binding protein-like II"/>
    <property type="match status" value="1"/>
</dbReference>
<dbReference type="InterPro" id="IPR005119">
    <property type="entry name" value="LysR_subst-bd"/>
</dbReference>
<dbReference type="PRINTS" id="PR00039">
    <property type="entry name" value="HTHLYSR"/>
</dbReference>
<dbReference type="OrthoDB" id="7333438at2"/>
<comment type="caution">
    <text evidence="6">The sequence shown here is derived from an EMBL/GenBank/DDBJ whole genome shotgun (WGS) entry which is preliminary data.</text>
</comment>
<keyword evidence="2" id="KW-0805">Transcription regulation</keyword>
<organism evidence="6 7">
    <name type="scientific">Denitrobaculum tricleocarpae</name>
    <dbReference type="NCBI Taxonomy" id="2591009"/>
    <lineage>
        <taxon>Bacteria</taxon>
        <taxon>Pseudomonadati</taxon>
        <taxon>Pseudomonadota</taxon>
        <taxon>Alphaproteobacteria</taxon>
        <taxon>Rhodospirillales</taxon>
        <taxon>Rhodospirillaceae</taxon>
        <taxon>Denitrobaculum</taxon>
    </lineage>
</organism>
<keyword evidence="4" id="KW-0804">Transcription</keyword>
<dbReference type="PANTHER" id="PTHR30537">
    <property type="entry name" value="HTH-TYPE TRANSCRIPTIONAL REGULATOR"/>
    <property type="match status" value="1"/>
</dbReference>
<evidence type="ECO:0000313" key="7">
    <source>
        <dbReference type="Proteomes" id="UP000315252"/>
    </source>
</evidence>
<dbReference type="PROSITE" id="PS50931">
    <property type="entry name" value="HTH_LYSR"/>
    <property type="match status" value="1"/>
</dbReference>
<evidence type="ECO:0000256" key="4">
    <source>
        <dbReference type="ARBA" id="ARBA00023163"/>
    </source>
</evidence>
<dbReference type="Pfam" id="PF03466">
    <property type="entry name" value="LysR_substrate"/>
    <property type="match status" value="1"/>
</dbReference>
<keyword evidence="3" id="KW-0238">DNA-binding</keyword>
<gene>
    <name evidence="6" type="ORF">FKG95_00010</name>
</gene>
<evidence type="ECO:0000313" key="6">
    <source>
        <dbReference type="EMBL" id="TQV83027.1"/>
    </source>
</evidence>
<dbReference type="InterPro" id="IPR036390">
    <property type="entry name" value="WH_DNA-bd_sf"/>
</dbReference>
<dbReference type="InterPro" id="IPR058163">
    <property type="entry name" value="LysR-type_TF_proteobact-type"/>
</dbReference>
<protein>
    <submittedName>
        <fullName evidence="6">LysR family transcriptional regulator</fullName>
    </submittedName>
</protein>
<dbReference type="SUPFAM" id="SSF46785">
    <property type="entry name" value="Winged helix' DNA-binding domain"/>
    <property type="match status" value="1"/>
</dbReference>
<dbReference type="GO" id="GO:0003700">
    <property type="term" value="F:DNA-binding transcription factor activity"/>
    <property type="evidence" value="ECO:0007669"/>
    <property type="project" value="InterPro"/>
</dbReference>
<keyword evidence="7" id="KW-1185">Reference proteome</keyword>
<dbReference type="RefSeq" id="WP_142893883.1">
    <property type="nucleotide sequence ID" value="NZ_ML660052.1"/>
</dbReference>